<sequence>MTDAARPDVILLVDTPAPKVRRLTLNRPHKRNALSNPLRAAILEALEAADRDPEVHVTILRGAGSCFSSGYDLSADNTHGQPFHTAGGAGQWPRHVVDGWTRIWDLQKPVIAQVHGYCLAGGSELAACCDLVYVAEDAQIGYPPTRLMSPPDNQFHPWLVGMRRAMEMYLTGDSISGAEAAREGFANRAWPAAELEARVLEMAQRVALTPPELQQINKRAVHRAMEHMGLRAGIRGGTELQALAMTTEASRAYFSRFHRDGASVSRLLSERDSAFGDYRARADAKAPGESS</sequence>
<dbReference type="InterPro" id="IPR001753">
    <property type="entry name" value="Enoyl-CoA_hydra/iso"/>
</dbReference>
<reference evidence="2 3" key="1">
    <citation type="submission" date="2019-03" db="EMBL/GenBank/DDBJ databases">
        <title>Genomic Encyclopedia of Type Strains, Phase IV (KMG-IV): sequencing the most valuable type-strain genomes for metagenomic binning, comparative biology and taxonomic classification.</title>
        <authorList>
            <person name="Goeker M."/>
        </authorList>
    </citation>
    <scope>NUCLEOTIDE SEQUENCE [LARGE SCALE GENOMIC DNA]</scope>
    <source>
        <strain evidence="2 3">DSM 22958</strain>
    </source>
</reference>
<evidence type="ECO:0000313" key="2">
    <source>
        <dbReference type="EMBL" id="TCO13317.1"/>
    </source>
</evidence>
<organism evidence="2 3">
    <name type="scientific">Camelimonas lactis</name>
    <dbReference type="NCBI Taxonomy" id="659006"/>
    <lineage>
        <taxon>Bacteria</taxon>
        <taxon>Pseudomonadati</taxon>
        <taxon>Pseudomonadota</taxon>
        <taxon>Alphaproteobacteria</taxon>
        <taxon>Hyphomicrobiales</taxon>
        <taxon>Chelatococcaceae</taxon>
        <taxon>Camelimonas</taxon>
    </lineage>
</organism>
<dbReference type="OrthoDB" id="9795613at2"/>
<dbReference type="GO" id="GO:0003824">
    <property type="term" value="F:catalytic activity"/>
    <property type="evidence" value="ECO:0007669"/>
    <property type="project" value="UniProtKB-ARBA"/>
</dbReference>
<dbReference type="CDD" id="cd06558">
    <property type="entry name" value="crotonase-like"/>
    <property type="match status" value="1"/>
</dbReference>
<protein>
    <submittedName>
        <fullName evidence="2">Enoyl-CoA hydratase</fullName>
    </submittedName>
</protein>
<dbReference type="AlphaFoldDB" id="A0A4R2GT23"/>
<dbReference type="SUPFAM" id="SSF52096">
    <property type="entry name" value="ClpP/crotonase"/>
    <property type="match status" value="1"/>
</dbReference>
<dbReference type="InterPro" id="IPR029045">
    <property type="entry name" value="ClpP/crotonase-like_dom_sf"/>
</dbReference>
<evidence type="ECO:0000256" key="1">
    <source>
        <dbReference type="ARBA" id="ARBA00005254"/>
    </source>
</evidence>
<dbReference type="Pfam" id="PF00378">
    <property type="entry name" value="ECH_1"/>
    <property type="match status" value="1"/>
</dbReference>
<dbReference type="PANTHER" id="PTHR43802:SF1">
    <property type="entry name" value="IP11341P-RELATED"/>
    <property type="match status" value="1"/>
</dbReference>
<dbReference type="Gene3D" id="3.90.226.10">
    <property type="entry name" value="2-enoyl-CoA Hydratase, Chain A, domain 1"/>
    <property type="match status" value="1"/>
</dbReference>
<gene>
    <name evidence="2" type="ORF">EV666_10627</name>
</gene>
<name>A0A4R2GT23_9HYPH</name>
<keyword evidence="3" id="KW-1185">Reference proteome</keyword>
<dbReference type="PANTHER" id="PTHR43802">
    <property type="entry name" value="ENOYL-COA HYDRATASE"/>
    <property type="match status" value="1"/>
</dbReference>
<accession>A0A4R2GT23</accession>
<comment type="caution">
    <text evidence="2">The sequence shown here is derived from an EMBL/GenBank/DDBJ whole genome shotgun (WGS) entry which is preliminary data.</text>
</comment>
<dbReference type="Proteomes" id="UP000294881">
    <property type="component" value="Unassembled WGS sequence"/>
</dbReference>
<proteinExistence type="inferred from homology"/>
<dbReference type="RefSeq" id="WP_132006088.1">
    <property type="nucleotide sequence ID" value="NZ_JBHUNN010000002.1"/>
</dbReference>
<evidence type="ECO:0000313" key="3">
    <source>
        <dbReference type="Proteomes" id="UP000294881"/>
    </source>
</evidence>
<dbReference type="EMBL" id="SLWL01000006">
    <property type="protein sequence ID" value="TCO13317.1"/>
    <property type="molecule type" value="Genomic_DNA"/>
</dbReference>
<comment type="similarity">
    <text evidence="1">Belongs to the enoyl-CoA hydratase/isomerase family.</text>
</comment>